<dbReference type="InterPro" id="IPR036961">
    <property type="entry name" value="Kinesin_motor_dom_sf"/>
</dbReference>
<dbReference type="GO" id="GO:0005524">
    <property type="term" value="F:ATP binding"/>
    <property type="evidence" value="ECO:0007669"/>
    <property type="project" value="UniProtKB-UniRule"/>
</dbReference>
<dbReference type="GO" id="GO:0080175">
    <property type="term" value="P:phragmoplast microtubule organization"/>
    <property type="evidence" value="ECO:0007669"/>
    <property type="project" value="UniProtKB-ARBA"/>
</dbReference>
<dbReference type="InterPro" id="IPR001752">
    <property type="entry name" value="Kinesin_motor_dom"/>
</dbReference>
<feature type="coiled-coil region" evidence="8">
    <location>
        <begin position="435"/>
        <end position="462"/>
    </location>
</feature>
<evidence type="ECO:0000256" key="8">
    <source>
        <dbReference type="SAM" id="Coils"/>
    </source>
</evidence>
<dbReference type="PRINTS" id="PR00380">
    <property type="entry name" value="KINESINHEAVY"/>
</dbReference>
<reference evidence="10" key="1">
    <citation type="journal article" date="2023" name="bioRxiv">
        <title>Improved chromosome-level genome assembly for marigold (Tagetes erecta).</title>
        <authorList>
            <person name="Jiang F."/>
            <person name="Yuan L."/>
            <person name="Wang S."/>
            <person name="Wang H."/>
            <person name="Xu D."/>
            <person name="Wang A."/>
            <person name="Fan W."/>
        </authorList>
    </citation>
    <scope>NUCLEOTIDE SEQUENCE</scope>
    <source>
        <strain evidence="10">WSJ</strain>
        <tissue evidence="10">Leaf</tissue>
    </source>
</reference>
<evidence type="ECO:0000313" key="10">
    <source>
        <dbReference type="EMBL" id="KAK1435597.1"/>
    </source>
</evidence>
<proteinExistence type="inferred from homology"/>
<keyword evidence="11" id="KW-1185">Reference proteome</keyword>
<dbReference type="SMART" id="SM00129">
    <property type="entry name" value="KISc"/>
    <property type="match status" value="1"/>
</dbReference>
<comment type="caution">
    <text evidence="10">The sequence shown here is derived from an EMBL/GenBank/DDBJ whole genome shotgun (WGS) entry which is preliminary data.</text>
</comment>
<evidence type="ECO:0000256" key="3">
    <source>
        <dbReference type="ARBA" id="ARBA00022840"/>
    </source>
</evidence>
<keyword evidence="4 8" id="KW-0175">Coiled coil</keyword>
<dbReference type="Pfam" id="PF00225">
    <property type="entry name" value="Kinesin"/>
    <property type="match status" value="1"/>
</dbReference>
<evidence type="ECO:0000313" key="11">
    <source>
        <dbReference type="Proteomes" id="UP001229421"/>
    </source>
</evidence>
<evidence type="ECO:0000259" key="9">
    <source>
        <dbReference type="PROSITE" id="PS50067"/>
    </source>
</evidence>
<evidence type="ECO:0000256" key="4">
    <source>
        <dbReference type="ARBA" id="ARBA00023054"/>
    </source>
</evidence>
<dbReference type="GO" id="GO:0003777">
    <property type="term" value="F:microtubule motor activity"/>
    <property type="evidence" value="ECO:0007669"/>
    <property type="project" value="InterPro"/>
</dbReference>
<dbReference type="InterPro" id="IPR027417">
    <property type="entry name" value="P-loop_NTPase"/>
</dbReference>
<keyword evidence="2 7" id="KW-0547">Nucleotide-binding</keyword>
<dbReference type="GO" id="GO:0007112">
    <property type="term" value="P:male meiosis cytokinesis"/>
    <property type="evidence" value="ECO:0007669"/>
    <property type="project" value="UniProtKB-ARBA"/>
</dbReference>
<comment type="similarity">
    <text evidence="6">Belongs to the TRAFAC class myosin-kinesin ATPase superfamily. Kinesin family. KIN-12 subfamily.</text>
</comment>
<evidence type="ECO:0000256" key="6">
    <source>
        <dbReference type="ARBA" id="ARBA00034488"/>
    </source>
</evidence>
<feature type="coiled-coil region" evidence="8">
    <location>
        <begin position="863"/>
        <end position="935"/>
    </location>
</feature>
<keyword evidence="1" id="KW-0493">Microtubule</keyword>
<dbReference type="GO" id="GO:0009524">
    <property type="term" value="C:phragmoplast"/>
    <property type="evidence" value="ECO:0007669"/>
    <property type="project" value="UniProtKB-ARBA"/>
</dbReference>
<dbReference type="Proteomes" id="UP001229421">
    <property type="component" value="Unassembled WGS sequence"/>
</dbReference>
<dbReference type="GO" id="GO:0008017">
    <property type="term" value="F:microtubule binding"/>
    <property type="evidence" value="ECO:0007669"/>
    <property type="project" value="InterPro"/>
</dbReference>
<feature type="domain" description="Kinesin motor" evidence="9">
    <location>
        <begin position="92"/>
        <end position="428"/>
    </location>
</feature>
<dbReference type="GO" id="GO:0005874">
    <property type="term" value="C:microtubule"/>
    <property type="evidence" value="ECO:0007669"/>
    <property type="project" value="UniProtKB-KW"/>
</dbReference>
<evidence type="ECO:0000256" key="1">
    <source>
        <dbReference type="ARBA" id="ARBA00022701"/>
    </source>
</evidence>
<organism evidence="10 11">
    <name type="scientific">Tagetes erecta</name>
    <name type="common">African marigold</name>
    <dbReference type="NCBI Taxonomy" id="13708"/>
    <lineage>
        <taxon>Eukaryota</taxon>
        <taxon>Viridiplantae</taxon>
        <taxon>Streptophyta</taxon>
        <taxon>Embryophyta</taxon>
        <taxon>Tracheophyta</taxon>
        <taxon>Spermatophyta</taxon>
        <taxon>Magnoliopsida</taxon>
        <taxon>eudicotyledons</taxon>
        <taxon>Gunneridae</taxon>
        <taxon>Pentapetalae</taxon>
        <taxon>asterids</taxon>
        <taxon>campanulids</taxon>
        <taxon>Asterales</taxon>
        <taxon>Asteraceae</taxon>
        <taxon>Asteroideae</taxon>
        <taxon>Heliantheae alliance</taxon>
        <taxon>Tageteae</taxon>
        <taxon>Tagetes</taxon>
    </lineage>
</organism>
<keyword evidence="5 7" id="KW-0505">Motor protein</keyword>
<dbReference type="EMBL" id="JAUHHV010000001">
    <property type="protein sequence ID" value="KAK1435597.1"/>
    <property type="molecule type" value="Genomic_DNA"/>
</dbReference>
<evidence type="ECO:0000256" key="2">
    <source>
        <dbReference type="ARBA" id="ARBA00022741"/>
    </source>
</evidence>
<dbReference type="PANTHER" id="PTHR37739">
    <property type="entry name" value="KINESIN-LIKE PROTEIN KIN-12D"/>
    <property type="match status" value="1"/>
</dbReference>
<dbReference type="AlphaFoldDB" id="A0AAD8LBZ5"/>
<dbReference type="PROSITE" id="PS50067">
    <property type="entry name" value="KINESIN_MOTOR_2"/>
    <property type="match status" value="1"/>
</dbReference>
<accession>A0AAD8LBZ5</accession>
<protein>
    <recommendedName>
        <fullName evidence="9">Kinesin motor domain-containing protein</fullName>
    </recommendedName>
</protein>
<evidence type="ECO:0000256" key="7">
    <source>
        <dbReference type="PROSITE-ProRule" id="PRU00283"/>
    </source>
</evidence>
<feature type="binding site" evidence="7">
    <location>
        <begin position="166"/>
        <end position="173"/>
    </location>
    <ligand>
        <name>ATP</name>
        <dbReference type="ChEBI" id="CHEBI:30616"/>
    </ligand>
</feature>
<name>A0AAD8LBZ5_TARER</name>
<dbReference type="GO" id="GO:0007018">
    <property type="term" value="P:microtubule-based movement"/>
    <property type="evidence" value="ECO:0007669"/>
    <property type="project" value="InterPro"/>
</dbReference>
<dbReference type="Gene3D" id="3.40.850.10">
    <property type="entry name" value="Kinesin motor domain"/>
    <property type="match status" value="1"/>
</dbReference>
<gene>
    <name evidence="10" type="ORF">QVD17_01363</name>
</gene>
<dbReference type="FunFam" id="3.40.850.10:FF:000052">
    <property type="entry name" value="Kinesin-like protein KIN-12F"/>
    <property type="match status" value="1"/>
</dbReference>
<feature type="coiled-coil region" evidence="8">
    <location>
        <begin position="686"/>
        <end position="720"/>
    </location>
</feature>
<dbReference type="GO" id="GO:0055046">
    <property type="term" value="P:microgametogenesis"/>
    <property type="evidence" value="ECO:0007669"/>
    <property type="project" value="UniProtKB-ARBA"/>
</dbReference>
<evidence type="ECO:0000256" key="5">
    <source>
        <dbReference type="ARBA" id="ARBA00023175"/>
    </source>
</evidence>
<sequence>MKSYTENYKNRSSGTISISSIRNLIPKSGAVKNKFSSNRNISRSNAENVRPEDPNVKFNERSSIVKESISGEAFTGFEARKHDEVPFSSDPHVKVIARIRPPNARETEDYTVRKVSDNSIAVGDRNFTVDAVLDSKCSQEDVFQMVGVSMVKSAIAGYNTSMLAYGQTGSGKTYTLWGPTSAMLEDQSTGGDQGIVPRIFRMLFAEIQREQDQSEDKQINYQCRCSFLEIYNEQIEDLLDPTQRNLVIKDDAIHGSYVENLNEEYVTSYEDVTQILIKGLSNRKVGATSINSEGSRSHIVFTCVIESWRKGTASNNFGNSKTSRITLVDLAGIEKNRLRGAGRECVKEVEFLKKSISQLGNLVNMLAGTNQSGESKDIPYNNSCLTHLLRESLGGNSKLTVMCAISPDDKCSAETVSTLRFGHRAKLIHNNPVINKLTENDVNDLGYQIRELKEELIRAKTDSSYSIGSSMISKNGSVRQSLNQLRVSLNRSLIFPQFDTDMKEEVNIDEHDVKDLQHMLHSSSDDEFQETSMGGCEADMAGERYASCQEDSENEEEINSKEPETYAFSYPALSESPKVGNAMRKSAVFSQDNAAWESLQTSNSLRSSKMCVGPSGSLAASLQRGLEIIDNHQRSLIFDRSLGSFSFDHLVTNTNDASALQTGGYICSNCKERASNEVAAENIKKLKDLENLCTKQAAEIDKLNNLVLKYKQEREDEETSLLDLLRNGNISRNSVTKASQTFATNHMHNEWTETEAEWIRLTDELRVELQSHRHRSETMETELLLEKKRTEELDDALMRSVNGHGKMVEHYADLQEKYDELVEKHRLILEGIAEVKRAAAKAGEKGNGKRFYKSLATELSVLRVEREKEREMLKKENRSLKIQLRDTAEAVHAAGELLVRLREAEEAAAVAKENYANIQEESDKLKRKMDKEKKKHKSEMITTKQYLSEDQLYEPALRPSYMEDLDAKVNDVDYDVDYDDEAWRAEFGTIYQQHY</sequence>
<dbReference type="PANTHER" id="PTHR37739:SF16">
    <property type="entry name" value="KINESIN-LIKE PROTEIN"/>
    <property type="match status" value="1"/>
</dbReference>
<dbReference type="SUPFAM" id="SSF52540">
    <property type="entry name" value="P-loop containing nucleoside triphosphate hydrolases"/>
    <property type="match status" value="1"/>
</dbReference>
<dbReference type="InterPro" id="IPR044986">
    <property type="entry name" value="KIF15/KIN-12"/>
</dbReference>
<keyword evidence="3 7" id="KW-0067">ATP-binding</keyword>